<protein>
    <recommendedName>
        <fullName evidence="12">YeeE/YedE family protein</fullName>
    </recommendedName>
</protein>
<evidence type="ECO:0000313" key="11">
    <source>
        <dbReference type="Proteomes" id="UP000031563"/>
    </source>
</evidence>
<evidence type="ECO:0000256" key="4">
    <source>
        <dbReference type="ARBA" id="ARBA00022519"/>
    </source>
</evidence>
<accession>A0A0F5IAR3</accession>
<evidence type="ECO:0000256" key="3">
    <source>
        <dbReference type="ARBA" id="ARBA00022475"/>
    </source>
</evidence>
<feature type="transmembrane region" description="Helical" evidence="9">
    <location>
        <begin position="24"/>
        <end position="44"/>
    </location>
</feature>
<evidence type="ECO:0000256" key="8">
    <source>
        <dbReference type="ARBA" id="ARBA00035655"/>
    </source>
</evidence>
<comment type="caution">
    <text evidence="10">The sequence shown here is derived from an EMBL/GenBank/DDBJ whole genome shotgun (WGS) entry which is preliminary data.</text>
</comment>
<evidence type="ECO:0000256" key="1">
    <source>
        <dbReference type="ARBA" id="ARBA00004429"/>
    </source>
</evidence>
<dbReference type="OrthoDB" id="9794165at2"/>
<evidence type="ECO:0000256" key="7">
    <source>
        <dbReference type="ARBA" id="ARBA00023136"/>
    </source>
</evidence>
<feature type="transmembrane region" description="Helical" evidence="9">
    <location>
        <begin position="89"/>
        <end position="111"/>
    </location>
</feature>
<comment type="similarity">
    <text evidence="8">Belongs to the TsuA/YedE (TC 9.B.102) family.</text>
</comment>
<dbReference type="RefSeq" id="WP_040036345.1">
    <property type="nucleotide sequence ID" value="NZ_JWIQ02000004.1"/>
</dbReference>
<feature type="transmembrane region" description="Helical" evidence="9">
    <location>
        <begin position="368"/>
        <end position="395"/>
    </location>
</feature>
<comment type="subcellular location">
    <subcellularLocation>
        <location evidence="1">Cell inner membrane</location>
        <topology evidence="1">Multi-pass membrane protein</topology>
    </subcellularLocation>
</comment>
<dbReference type="PANTHER" id="PTHR30574:SF1">
    <property type="entry name" value="SULPHUR TRANSPORT DOMAIN-CONTAINING PROTEIN"/>
    <property type="match status" value="1"/>
</dbReference>
<feature type="transmembrane region" description="Helical" evidence="9">
    <location>
        <begin position="117"/>
        <end position="135"/>
    </location>
</feature>
<sequence length="405" mass="43518">MEAVLKKAAEQPLKHKSGKRLDQILYFLIFVVLAGGALFLFNAVSGRQAVLYMLGAVAGFILYHARFGFTSAWRQFILYRHGEGIRAQVWMLLVASLLFLPLLTAGTVFGVDMSGNVNAAGMSVLIGAFIFGIGMQMGDGCASGTLYHIGGGDANGIIALVGFIAGSVIATTHFDFWTNLPGLGEVSFVESYGVLPGFFIQVALLAIVYAITVLVEKKKNGKLYKKEVKAKSWKSIFFGPWPIVIGGLALAVLNAVILLVQGKPWGVTSAFALWGAKAVQAFGGNPENWSYWQSPSNLASLQEPVYFHTTSVMDISLMVGALLAAVLAGSFRKGLKFKLPMKMVIGSLIGGLMMGYGARISFGCNIGAFFSGIASFSVHGWLWFVAAYAGSIIGVKLRPYCKYRD</sequence>
<gene>
    <name evidence="10" type="ORF">QY95_00372</name>
</gene>
<keyword evidence="5 9" id="KW-0812">Transmembrane</keyword>
<evidence type="ECO:0000256" key="6">
    <source>
        <dbReference type="ARBA" id="ARBA00022989"/>
    </source>
</evidence>
<keyword evidence="7 9" id="KW-0472">Membrane</keyword>
<evidence type="ECO:0000256" key="9">
    <source>
        <dbReference type="SAM" id="Phobius"/>
    </source>
</evidence>
<evidence type="ECO:0000256" key="2">
    <source>
        <dbReference type="ARBA" id="ARBA00022448"/>
    </source>
</evidence>
<feature type="transmembrane region" description="Helical" evidence="9">
    <location>
        <begin position="343"/>
        <end position="362"/>
    </location>
</feature>
<keyword evidence="3" id="KW-1003">Cell membrane</keyword>
<evidence type="ECO:0008006" key="12">
    <source>
        <dbReference type="Google" id="ProtNLM"/>
    </source>
</evidence>
<evidence type="ECO:0000256" key="5">
    <source>
        <dbReference type="ARBA" id="ARBA00022692"/>
    </source>
</evidence>
<proteinExistence type="inferred from homology"/>
<evidence type="ECO:0000313" key="10">
    <source>
        <dbReference type="EMBL" id="KKB42523.1"/>
    </source>
</evidence>
<keyword evidence="2" id="KW-0813">Transport</keyword>
<reference evidence="10" key="1">
    <citation type="submission" date="2015-02" db="EMBL/GenBank/DDBJ databases">
        <title>Genome Assembly of Bacillaceae bacterium MTCC 8252.</title>
        <authorList>
            <person name="Verma A."/>
            <person name="Khatri I."/>
            <person name="Mual P."/>
            <person name="Subramanian S."/>
            <person name="Krishnamurthi S."/>
        </authorList>
    </citation>
    <scope>NUCLEOTIDE SEQUENCE [LARGE SCALE GENOMIC DNA]</scope>
    <source>
        <strain evidence="10">MTCC 8252</strain>
    </source>
</reference>
<dbReference type="Proteomes" id="UP000031563">
    <property type="component" value="Unassembled WGS sequence"/>
</dbReference>
<dbReference type="Pfam" id="PF04143">
    <property type="entry name" value="Sulf_transp"/>
    <property type="match status" value="1"/>
</dbReference>
<feature type="transmembrane region" description="Helical" evidence="9">
    <location>
        <begin position="194"/>
        <end position="215"/>
    </location>
</feature>
<dbReference type="PANTHER" id="PTHR30574">
    <property type="entry name" value="INNER MEMBRANE PROTEIN YEDE"/>
    <property type="match status" value="1"/>
</dbReference>
<keyword evidence="6 9" id="KW-1133">Transmembrane helix</keyword>
<feature type="transmembrane region" description="Helical" evidence="9">
    <location>
        <begin position="50"/>
        <end position="69"/>
    </location>
</feature>
<name>A0A0F5IAR3_BACTR</name>
<dbReference type="AlphaFoldDB" id="A0A0F5IAR3"/>
<dbReference type="EMBL" id="JWIR02000012">
    <property type="protein sequence ID" value="KKB42523.1"/>
    <property type="molecule type" value="Genomic_DNA"/>
</dbReference>
<keyword evidence="4" id="KW-0997">Cell inner membrane</keyword>
<keyword evidence="11" id="KW-1185">Reference proteome</keyword>
<feature type="transmembrane region" description="Helical" evidence="9">
    <location>
        <begin position="156"/>
        <end position="174"/>
    </location>
</feature>
<feature type="transmembrane region" description="Helical" evidence="9">
    <location>
        <begin position="305"/>
        <end position="331"/>
    </location>
</feature>
<dbReference type="GO" id="GO:0005886">
    <property type="term" value="C:plasma membrane"/>
    <property type="evidence" value="ECO:0007669"/>
    <property type="project" value="UniProtKB-SubCell"/>
</dbReference>
<feature type="transmembrane region" description="Helical" evidence="9">
    <location>
        <begin position="236"/>
        <end position="260"/>
    </location>
</feature>
<organism evidence="10 11">
    <name type="scientific">Bacillus thermotolerans</name>
    <name type="common">Quasibacillus thermotolerans</name>
    <dbReference type="NCBI Taxonomy" id="1221996"/>
    <lineage>
        <taxon>Bacteria</taxon>
        <taxon>Bacillati</taxon>
        <taxon>Bacillota</taxon>
        <taxon>Bacilli</taxon>
        <taxon>Bacillales</taxon>
        <taxon>Bacillaceae</taxon>
        <taxon>Bacillus</taxon>
    </lineage>
</organism>
<dbReference type="InterPro" id="IPR007272">
    <property type="entry name" value="Sulf_transp_TsuA/YedE"/>
</dbReference>
<dbReference type="STRING" id="1221996.QY95_00372"/>